<feature type="domain" description="BON" evidence="2">
    <location>
        <begin position="22"/>
        <end position="89"/>
    </location>
</feature>
<evidence type="ECO:0000259" key="2">
    <source>
        <dbReference type="PROSITE" id="PS50914"/>
    </source>
</evidence>
<name>A0ABT3IR12_9BACT</name>
<proteinExistence type="predicted"/>
<protein>
    <submittedName>
        <fullName evidence="3">BON domain-containing protein</fullName>
    </submittedName>
</protein>
<reference evidence="3 4" key="1">
    <citation type="submission" date="2022-10" db="EMBL/GenBank/DDBJ databases">
        <title>Chitinophaga nivalis PC15 sp. nov., isolated from Pyeongchang county, South Korea.</title>
        <authorList>
            <person name="Trinh H.N."/>
        </authorList>
    </citation>
    <scope>NUCLEOTIDE SEQUENCE [LARGE SCALE GENOMIC DNA]</scope>
    <source>
        <strain evidence="3 4">PC14</strain>
    </source>
</reference>
<sequence length="162" mass="16383">MKMKKLTAAVLIAGLAFMVACKGKPKDSDIQAAVTTSLQATPQVAVDVKEGVVTLSGEVSSEAEKASVEAAAKSVKDVKTVANNITVAVAPVTTAPVATTPDDALTTAVAGVVKDFPGVSATVKDGVVSVAGELNAARWKTLKIALDALKPKKVDASGLKVK</sequence>
<evidence type="ECO:0000313" key="3">
    <source>
        <dbReference type="EMBL" id="MCW3486321.1"/>
    </source>
</evidence>
<dbReference type="PROSITE" id="PS51257">
    <property type="entry name" value="PROKAR_LIPOPROTEIN"/>
    <property type="match status" value="1"/>
</dbReference>
<evidence type="ECO:0000256" key="1">
    <source>
        <dbReference type="SAM" id="SignalP"/>
    </source>
</evidence>
<evidence type="ECO:0000313" key="4">
    <source>
        <dbReference type="Proteomes" id="UP001207742"/>
    </source>
</evidence>
<dbReference type="Proteomes" id="UP001207742">
    <property type="component" value="Unassembled WGS sequence"/>
</dbReference>
<comment type="caution">
    <text evidence="3">The sequence shown here is derived from an EMBL/GenBank/DDBJ whole genome shotgun (WGS) entry which is preliminary data.</text>
</comment>
<keyword evidence="4" id="KW-1185">Reference proteome</keyword>
<dbReference type="Gene3D" id="3.30.1340.30">
    <property type="match status" value="1"/>
</dbReference>
<feature type="chain" id="PRO_5046075055" evidence="1">
    <location>
        <begin position="22"/>
        <end position="162"/>
    </location>
</feature>
<dbReference type="Pfam" id="PF04972">
    <property type="entry name" value="BON"/>
    <property type="match status" value="1"/>
</dbReference>
<feature type="signal peptide" evidence="1">
    <location>
        <begin position="1"/>
        <end position="21"/>
    </location>
</feature>
<gene>
    <name evidence="3" type="ORF">OL497_20635</name>
</gene>
<accession>A0ABT3IR12</accession>
<dbReference type="InterPro" id="IPR007055">
    <property type="entry name" value="BON_dom"/>
</dbReference>
<keyword evidence="1" id="KW-0732">Signal</keyword>
<dbReference type="EMBL" id="JAPDNS010000002">
    <property type="protein sequence ID" value="MCW3486321.1"/>
    <property type="molecule type" value="Genomic_DNA"/>
</dbReference>
<organism evidence="3 4">
    <name type="scientific">Chitinophaga nivalis</name>
    <dbReference type="NCBI Taxonomy" id="2991709"/>
    <lineage>
        <taxon>Bacteria</taxon>
        <taxon>Pseudomonadati</taxon>
        <taxon>Bacteroidota</taxon>
        <taxon>Chitinophagia</taxon>
        <taxon>Chitinophagales</taxon>
        <taxon>Chitinophagaceae</taxon>
        <taxon>Chitinophaga</taxon>
    </lineage>
</organism>
<dbReference type="PROSITE" id="PS50914">
    <property type="entry name" value="BON"/>
    <property type="match status" value="1"/>
</dbReference>
<dbReference type="RefSeq" id="WP_264733137.1">
    <property type="nucleotide sequence ID" value="NZ_JAPDNR010000001.1"/>
</dbReference>